<comment type="subcellular location">
    <subcellularLocation>
        <location evidence="2">Cytoplasm</location>
    </subcellularLocation>
</comment>
<dbReference type="Gene3D" id="3.40.50.10680">
    <property type="entry name" value="CofD-like domains"/>
    <property type="match status" value="1"/>
</dbReference>
<evidence type="ECO:0000256" key="2">
    <source>
        <dbReference type="HAMAP-Rule" id="MF_00973"/>
    </source>
</evidence>
<organism evidence="3">
    <name type="scientific">Muribaculaceae bacterium Z82</name>
    <dbReference type="NCBI Taxonomy" id="2304548"/>
    <lineage>
        <taxon>Bacteria</taxon>
        <taxon>Pseudomonadati</taxon>
        <taxon>Bacteroidota</taxon>
        <taxon>Bacteroidia</taxon>
        <taxon>Bacteroidales</taxon>
        <taxon>Muribaculaceae</taxon>
    </lineage>
</organism>
<dbReference type="AlphaFoldDB" id="A0A7C9NSD5"/>
<dbReference type="InterPro" id="IPR010119">
    <property type="entry name" value="Gluconeogen_factor"/>
</dbReference>
<dbReference type="Pfam" id="PF01933">
    <property type="entry name" value="CofD"/>
    <property type="match status" value="1"/>
</dbReference>
<reference evidence="3" key="1">
    <citation type="submission" date="2018-08" db="EMBL/GenBank/DDBJ databases">
        <title>Murine metabolic-syndrome-specific gut microbial biobank.</title>
        <authorList>
            <person name="Liu C."/>
        </authorList>
    </citation>
    <scope>NUCLEOTIDE SEQUENCE [LARGE SCALE GENOMIC DNA]</scope>
    <source>
        <strain evidence="3">Z82</strain>
    </source>
</reference>
<dbReference type="PANTHER" id="PTHR30135:SF3">
    <property type="entry name" value="GLUCONEOGENESIS FACTOR-RELATED"/>
    <property type="match status" value="1"/>
</dbReference>
<protein>
    <recommendedName>
        <fullName evidence="2">Putative gluconeogenesis factor</fullName>
    </recommendedName>
</protein>
<proteinExistence type="inferred from homology"/>
<comment type="function">
    <text evidence="2">Required for morphogenesis under gluconeogenic growth conditions.</text>
</comment>
<dbReference type="EMBL" id="QWKH01000018">
    <property type="protein sequence ID" value="NBI34209.1"/>
    <property type="molecule type" value="Genomic_DNA"/>
</dbReference>
<dbReference type="PANTHER" id="PTHR30135">
    <property type="entry name" value="UNCHARACTERIZED PROTEIN YVCK-RELATED"/>
    <property type="match status" value="1"/>
</dbReference>
<gene>
    <name evidence="3" type="ORF">D1639_04015</name>
</gene>
<dbReference type="HAMAP" id="MF_00973">
    <property type="entry name" value="Gluconeogen_factor"/>
    <property type="match status" value="1"/>
</dbReference>
<dbReference type="SUPFAM" id="SSF142338">
    <property type="entry name" value="CofD-like"/>
    <property type="match status" value="1"/>
</dbReference>
<sequence length="375" mass="40213">MSGAEAFTHDPSLTAEFQPLLHADPVLDAGESVRAVVIGGGTGAPVSIRTLLSMGAQTSAVVAMADDGGSTGILREEADVTPPGDIRKCIAAMAADPDDPLTRAFKYRFAFARNHTLGNLMISALEDACGSFPQAIQICERLLQARGHVYPSTLERVYLEAVTRDGRVIEGQAVACHSRTALERVSLRADGPIRPYEPALQAIREADLVVLGPGSLFTSIIPNLLVPGVTEAIRESKAATLFVCSLADMQGETWGLTAKEHIEALLAHGMEGALDYVLVHSPEPLRPEDMASGLFNAVTGDDDRSSIGQMGDLELSGRVRPVRITYQDIRLVQEAGGPLVIVRNLVDPMHPTWHSPTALRNAFAGVIRLCRSRQR</sequence>
<evidence type="ECO:0000256" key="1">
    <source>
        <dbReference type="ARBA" id="ARBA00022490"/>
    </source>
</evidence>
<dbReference type="GO" id="GO:0043743">
    <property type="term" value="F:LPPG:FO 2-phospho-L-lactate transferase activity"/>
    <property type="evidence" value="ECO:0007669"/>
    <property type="project" value="InterPro"/>
</dbReference>
<accession>A0A7C9NSD5</accession>
<keyword evidence="1 2" id="KW-0963">Cytoplasm</keyword>
<dbReference type="InterPro" id="IPR002882">
    <property type="entry name" value="CofD"/>
</dbReference>
<dbReference type="InterPro" id="IPR038136">
    <property type="entry name" value="CofD-like_dom_sf"/>
</dbReference>
<dbReference type="CDD" id="cd07187">
    <property type="entry name" value="YvcK_like"/>
    <property type="match status" value="1"/>
</dbReference>
<name>A0A7C9NSD5_9BACT</name>
<dbReference type="GO" id="GO:0005737">
    <property type="term" value="C:cytoplasm"/>
    <property type="evidence" value="ECO:0007669"/>
    <property type="project" value="UniProtKB-SubCell"/>
</dbReference>
<evidence type="ECO:0000313" key="3">
    <source>
        <dbReference type="EMBL" id="NBI34209.1"/>
    </source>
</evidence>
<dbReference type="NCBIfam" id="TIGR01826">
    <property type="entry name" value="CofD_related"/>
    <property type="match status" value="1"/>
</dbReference>
<comment type="similarity">
    <text evidence="2">Belongs to the gluconeogenesis factor family.</text>
</comment>
<comment type="caution">
    <text evidence="3">The sequence shown here is derived from an EMBL/GenBank/DDBJ whole genome shotgun (WGS) entry which is preliminary data.</text>
</comment>
<dbReference type="GO" id="GO:0008360">
    <property type="term" value="P:regulation of cell shape"/>
    <property type="evidence" value="ECO:0007669"/>
    <property type="project" value="UniProtKB-UniRule"/>
</dbReference>